<dbReference type="EMBL" id="QEMT01000128">
    <property type="protein sequence ID" value="PWH50143.1"/>
    <property type="molecule type" value="Genomic_DNA"/>
</dbReference>
<dbReference type="EMBL" id="AASOHJ010000029">
    <property type="protein sequence ID" value="EFE8675262.1"/>
    <property type="molecule type" value="Genomic_DNA"/>
</dbReference>
<evidence type="ECO:0000313" key="9">
    <source>
        <dbReference type="Proteomes" id="UP000324120"/>
    </source>
</evidence>
<dbReference type="AlphaFoldDB" id="A0A2T1M8W7"/>
<evidence type="ECO:0000313" key="11">
    <source>
        <dbReference type="Proteomes" id="UP000533482"/>
    </source>
</evidence>
<evidence type="ECO:0000313" key="10">
    <source>
        <dbReference type="Proteomes" id="UP000486847"/>
    </source>
</evidence>
<dbReference type="Proteomes" id="UP000245761">
    <property type="component" value="Unassembled WGS sequence"/>
</dbReference>
<reference evidence="3 8" key="3">
    <citation type="submission" date="2018-10" db="EMBL/GenBank/DDBJ databases">
        <authorList>
            <consortium name="NARMS: The National Antimicrobial Resistance Monitoring System"/>
        </authorList>
    </citation>
    <scope>NUCLEOTIDE SEQUENCE [LARGE SCALE GENOMIC DNA]</scope>
    <source>
        <strain evidence="3 8">CVM N17EC0060</strain>
        <strain evidence="1 11">FSIS11923834</strain>
    </source>
</reference>
<evidence type="ECO:0000313" key="8">
    <source>
        <dbReference type="Proteomes" id="UP000272336"/>
    </source>
</evidence>
<dbReference type="EMBL" id="DABGYN010000073">
    <property type="protein sequence ID" value="HAJ0836567.1"/>
    <property type="molecule type" value="Genomic_DNA"/>
</dbReference>
<comment type="caution">
    <text evidence="2">The sequence shown here is derived from an EMBL/GenBank/DDBJ whole genome shotgun (WGS) entry which is preliminary data.</text>
</comment>
<gene>
    <name evidence="3" type="ORF">D9D43_16180</name>
    <name evidence="5" type="ORF">DD762_28420</name>
    <name evidence="1" type="ORF">F7N46_19425</name>
    <name evidence="4" type="ORF">F9B07_03340</name>
    <name evidence="6" type="ORF">FKO60_22140</name>
    <name evidence="2" type="ORF">HL563_23225</name>
</gene>
<evidence type="ECO:0000313" key="5">
    <source>
        <dbReference type="EMBL" id="PWH50143.1"/>
    </source>
</evidence>
<dbReference type="EMBL" id="VHKY01000026">
    <property type="protein sequence ID" value="TZE43750.1"/>
    <property type="molecule type" value="Genomic_DNA"/>
</dbReference>
<evidence type="ECO:0000313" key="1">
    <source>
        <dbReference type="EMBL" id="EFE8675262.1"/>
    </source>
</evidence>
<name>A0A2T1M8W7_ECOLX</name>
<dbReference type="EMBL" id="WCEW01000002">
    <property type="protein sequence ID" value="MTE87875.1"/>
    <property type="molecule type" value="Genomic_DNA"/>
</dbReference>
<dbReference type="EMBL" id="RNLZ01000030">
    <property type="protein sequence ID" value="MGE15089.1"/>
    <property type="molecule type" value="Genomic_DNA"/>
</dbReference>
<reference evidence="6 9" key="4">
    <citation type="submission" date="2019-06" db="EMBL/GenBank/DDBJ databases">
        <title>The presence and diversity of blaCTX-M among Escherichia coli from urban wastewater and feedlot cattle, in Alberta, Canada.</title>
        <authorList>
            <person name="Cormier A.C."/>
            <person name="Chalmer G."/>
            <person name="Cook S.R."/>
            <person name="Zaheer R."/>
            <person name="Hannon S.J."/>
            <person name="Booker C.W."/>
            <person name="Read R."/>
            <person name="Gow S.P."/>
            <person name="Mcallister T.A."/>
            <person name="Boerlin P."/>
        </authorList>
    </citation>
    <scope>NUCLEOTIDE SEQUENCE [LARGE SCALE GENOMIC DNA]</scope>
    <source>
        <strain evidence="6 9">347</strain>
    </source>
</reference>
<evidence type="ECO:0000313" key="7">
    <source>
        <dbReference type="Proteomes" id="UP000245761"/>
    </source>
</evidence>
<reference evidence="5 7" key="2">
    <citation type="submission" date="2018-04" db="EMBL/GenBank/DDBJ databases">
        <title>Draft Genomic Sequencing Of Potential Extraintestinal Pathogenic Escherichia coli B8S56 Isolated from Retail Chicken Skin.</title>
        <authorList>
            <person name="Xu A."/>
            <person name="Tilman S."/>
            <person name="Wisser-Parker K."/>
            <person name="Scullen O.J."/>
            <person name="Sommers C."/>
        </authorList>
    </citation>
    <scope>NUCLEOTIDE SEQUENCE [LARGE SCALE GENOMIC DNA]</scope>
    <source>
        <strain evidence="5 7">B8S56</strain>
    </source>
</reference>
<evidence type="ECO:0000313" key="4">
    <source>
        <dbReference type="EMBL" id="MTE87875.1"/>
    </source>
</evidence>
<dbReference type="Proteomes" id="UP000272336">
    <property type="component" value="Unassembled WGS sequence"/>
</dbReference>
<protein>
    <submittedName>
        <fullName evidence="2">Uncharacterized protein</fullName>
    </submittedName>
</protein>
<organism evidence="2">
    <name type="scientific">Escherichia coli</name>
    <dbReference type="NCBI Taxonomy" id="562"/>
    <lineage>
        <taxon>Bacteria</taxon>
        <taxon>Pseudomonadati</taxon>
        <taxon>Pseudomonadota</taxon>
        <taxon>Gammaproteobacteria</taxon>
        <taxon>Enterobacterales</taxon>
        <taxon>Enterobacteriaceae</taxon>
        <taxon>Escherichia</taxon>
    </lineage>
</organism>
<dbReference type="Proteomes" id="UP000533482">
    <property type="component" value="Unassembled WGS sequence"/>
</dbReference>
<dbReference type="Proteomes" id="UP000324120">
    <property type="component" value="Unassembled WGS sequence"/>
</dbReference>
<evidence type="ECO:0000313" key="2">
    <source>
        <dbReference type="EMBL" id="HAJ0836567.1"/>
    </source>
</evidence>
<reference evidence="2" key="1">
    <citation type="journal article" date="2018" name="Genome Biol.">
        <title>SKESA: strategic k-mer extension for scrupulous assemblies.</title>
        <authorList>
            <person name="Souvorov A."/>
            <person name="Agarwala R."/>
            <person name="Lipman D.J."/>
        </authorList>
    </citation>
    <scope>NUCLEOTIDE SEQUENCE [LARGE SCALE GENOMIC DNA]</scope>
    <source>
        <strain evidence="2">EC00618</strain>
    </source>
</reference>
<proteinExistence type="predicted"/>
<reference evidence="2" key="5">
    <citation type="submission" date="2019-09" db="EMBL/GenBank/DDBJ databases">
        <authorList>
            <consortium name="NCBI Pathogen Detection Project"/>
        </authorList>
    </citation>
    <scope>NUCLEOTIDE SEQUENCE</scope>
    <source>
        <strain evidence="2">EC00618</strain>
    </source>
</reference>
<reference evidence="4 10" key="6">
    <citation type="submission" date="2019-10" db="EMBL/GenBank/DDBJ databases">
        <title>Comparative genomic analysis of antimicrobial resistant Escherichia coli of diverse origin.</title>
        <authorList>
            <person name="Ghatak S."/>
            <person name="Milton A.P."/>
            <person name="Rhetso K."/>
            <person name="Purkait D."/>
            <person name="Das S."/>
            <person name="Puro K.-U."/>
            <person name="Shakuntala I."/>
            <person name="Sen A."/>
            <person name="Sanjukta R."/>
            <person name="Priya G.B."/>
            <person name="Mawlong M."/>
            <person name="Lyngdoh V."/>
            <person name="Rynghang J."/>
            <person name="Mawphlang B.L."/>
        </authorList>
    </citation>
    <scope>NUCLEOTIDE SEQUENCE [LARGE SCALE GENOMIC DNA]</scope>
    <source>
        <strain evidence="4 10">SE161</strain>
    </source>
</reference>
<dbReference type="Proteomes" id="UP000486847">
    <property type="component" value="Unassembled WGS sequence"/>
</dbReference>
<sequence>MLPVSRYGGAGSHKGKKFPAVRRPIVHGGNAPASIGYRSDNRVICRRIAYLMFILFHKPSVHIVIVKIQYIFADAVILLHVGSAEYCSRYGQ</sequence>
<accession>A0A2T1M8W7</accession>
<evidence type="ECO:0000313" key="6">
    <source>
        <dbReference type="EMBL" id="TZE43750.1"/>
    </source>
</evidence>
<evidence type="ECO:0000313" key="3">
    <source>
        <dbReference type="EMBL" id="MGE15089.1"/>
    </source>
</evidence>